<dbReference type="Pfam" id="PF15956">
    <property type="entry name" value="DUF4760"/>
    <property type="match status" value="1"/>
</dbReference>
<reference evidence="2 3" key="1">
    <citation type="submission" date="2015-04" db="EMBL/GenBank/DDBJ databases">
        <title>Comparative genomics of rhizobia nodulating Arachis hypogaea in China.</title>
        <authorList>
            <person name="Li Y."/>
        </authorList>
    </citation>
    <scope>NUCLEOTIDE SEQUENCE [LARGE SCALE GENOMIC DNA]</scope>
    <source>
        <strain evidence="2 3">CCBAU 51787</strain>
    </source>
</reference>
<keyword evidence="1" id="KW-0472">Membrane</keyword>
<evidence type="ECO:0000313" key="3">
    <source>
        <dbReference type="Proteomes" id="UP000290565"/>
    </source>
</evidence>
<accession>A0A4Q0SIA2</accession>
<organism evidence="2 3">
    <name type="scientific">Bradyrhizobium zhanjiangense</name>
    <dbReference type="NCBI Taxonomy" id="1325107"/>
    <lineage>
        <taxon>Bacteria</taxon>
        <taxon>Pseudomonadati</taxon>
        <taxon>Pseudomonadota</taxon>
        <taxon>Alphaproteobacteria</taxon>
        <taxon>Hyphomicrobiales</taxon>
        <taxon>Nitrobacteraceae</taxon>
        <taxon>Bradyrhizobium</taxon>
    </lineage>
</organism>
<feature type="transmembrane region" description="Helical" evidence="1">
    <location>
        <begin position="20"/>
        <end position="38"/>
    </location>
</feature>
<evidence type="ECO:0000256" key="1">
    <source>
        <dbReference type="SAM" id="Phobius"/>
    </source>
</evidence>
<name>A0A4Q0SIA2_9BRAD</name>
<evidence type="ECO:0000313" key="2">
    <source>
        <dbReference type="EMBL" id="RXH37989.1"/>
    </source>
</evidence>
<proteinExistence type="predicted"/>
<sequence>MQEFFEKLLEHAKANPGEFLTGVATLLLVVATALLVRATNILSKSAKEDSLNRKIQATVDAWMKVRSELDLPHLTKETPEKELRAQLRTLEAFSVGVNSGVYDLATFKKMSGNWYCQQFNRIKPIIDERQKKGPDAYRELASLAKAVEEMRPDAANEPAGKKCSERS</sequence>
<evidence type="ECO:0008006" key="4">
    <source>
        <dbReference type="Google" id="ProtNLM"/>
    </source>
</evidence>
<dbReference type="AlphaFoldDB" id="A0A4Q0SIA2"/>
<dbReference type="Proteomes" id="UP000290565">
    <property type="component" value="Unassembled WGS sequence"/>
</dbReference>
<keyword evidence="1" id="KW-1133">Transmembrane helix</keyword>
<dbReference type="EMBL" id="LBJM01000063">
    <property type="protein sequence ID" value="RXH37989.1"/>
    <property type="molecule type" value="Genomic_DNA"/>
</dbReference>
<dbReference type="InterPro" id="IPR031876">
    <property type="entry name" value="DUF4760"/>
</dbReference>
<keyword evidence="1" id="KW-0812">Transmembrane</keyword>
<gene>
    <name evidence="2" type="ORF">XH94_23680</name>
</gene>
<dbReference type="RefSeq" id="WP_128946101.1">
    <property type="nucleotide sequence ID" value="NZ_LBJM01000063.1"/>
</dbReference>
<protein>
    <recommendedName>
        <fullName evidence="4">DUF4760 domain-containing protein</fullName>
    </recommendedName>
</protein>
<comment type="caution">
    <text evidence="2">The sequence shown here is derived from an EMBL/GenBank/DDBJ whole genome shotgun (WGS) entry which is preliminary data.</text>
</comment>